<keyword evidence="2 7" id="KW-0349">Heme</keyword>
<evidence type="ECO:0000313" key="8">
    <source>
        <dbReference type="EMBL" id="MCT7657157.1"/>
    </source>
</evidence>
<dbReference type="Gene3D" id="1.10.630.10">
    <property type="entry name" value="Cytochrome P450"/>
    <property type="match status" value="1"/>
</dbReference>
<evidence type="ECO:0000256" key="3">
    <source>
        <dbReference type="ARBA" id="ARBA00022723"/>
    </source>
</evidence>
<evidence type="ECO:0000256" key="5">
    <source>
        <dbReference type="ARBA" id="ARBA00023004"/>
    </source>
</evidence>
<evidence type="ECO:0000256" key="2">
    <source>
        <dbReference type="ARBA" id="ARBA00022617"/>
    </source>
</evidence>
<dbReference type="EMBL" id="JAODWD010000001">
    <property type="protein sequence ID" value="MCT7657157.1"/>
    <property type="molecule type" value="Genomic_DNA"/>
</dbReference>
<keyword evidence="4 7" id="KW-0560">Oxidoreductase</keyword>
<accession>A0ABT2M4G8</accession>
<keyword evidence="3 7" id="KW-0479">Metal-binding</keyword>
<comment type="similarity">
    <text evidence="1 7">Belongs to the cytochrome P450 family.</text>
</comment>
<evidence type="ECO:0000256" key="1">
    <source>
        <dbReference type="ARBA" id="ARBA00010617"/>
    </source>
</evidence>
<organism evidence="8 9">
    <name type="scientific">Mycobacterium deserti</name>
    <dbReference type="NCBI Taxonomy" id="2978347"/>
    <lineage>
        <taxon>Bacteria</taxon>
        <taxon>Bacillati</taxon>
        <taxon>Actinomycetota</taxon>
        <taxon>Actinomycetes</taxon>
        <taxon>Mycobacteriales</taxon>
        <taxon>Mycobacteriaceae</taxon>
        <taxon>Mycobacterium</taxon>
    </lineage>
</organism>
<name>A0ABT2M4G8_9MYCO</name>
<dbReference type="RefSeq" id="WP_260991228.1">
    <property type="nucleotide sequence ID" value="NZ_JAODWD010000001.1"/>
</dbReference>
<dbReference type="PANTHER" id="PTHR46696:SF6">
    <property type="entry name" value="P450, PUTATIVE (EUROFUNG)-RELATED"/>
    <property type="match status" value="1"/>
</dbReference>
<dbReference type="PRINTS" id="PR00385">
    <property type="entry name" value="P450"/>
</dbReference>
<sequence>MADNETVSECPVKHVELMAGVSSSALANFRMLDSIQDDIRPVLRSTEADGYWMFTDYATILDGLQHPELWSSSVITPTEPDPPFKWIPVMVDPPDHAKWRKVLADYFSPGRVKDMKKGQHRLVGGLIDKLKPEGGCEYVTQVARVFPSIVFLNIMGMPTDDLDQFLAWEDMILHQEGIGEEVNARRLEGMTHVMGYFQKLIEQRRAESNPDADDIVSAAINWKLDGEPINDMELLNCLLLLFMAGLDTVAGESSYAMLHMATHPDDRRRIATDPSVIPRAVEELLRAYSMVQTARKATQDMDFHGCPVKAGDMAAFPIAMANRDDQMFPDGRRVDLDRGVTRHIAFGAGPHRCLGSHLARQEMAILLEEWHKRIPEYELAVEPIEHGGQMFGLNALELRWNT</sequence>
<reference evidence="9" key="1">
    <citation type="submission" date="2023-07" db="EMBL/GenBank/DDBJ databases">
        <authorList>
            <person name="Deng Y."/>
            <person name="Zhang Y.-Q."/>
        </authorList>
    </citation>
    <scope>NUCLEOTIDE SEQUENCE [LARGE SCALE GENOMIC DNA]</scope>
    <source>
        <strain evidence="9">CPCC 205710</strain>
    </source>
</reference>
<dbReference type="Proteomes" id="UP001206639">
    <property type="component" value="Unassembled WGS sequence"/>
</dbReference>
<keyword evidence="6 7" id="KW-0503">Monooxygenase</keyword>
<dbReference type="CDD" id="cd11035">
    <property type="entry name" value="P450cam-like"/>
    <property type="match status" value="1"/>
</dbReference>
<evidence type="ECO:0000256" key="7">
    <source>
        <dbReference type="RuleBase" id="RU000461"/>
    </source>
</evidence>
<evidence type="ECO:0000256" key="4">
    <source>
        <dbReference type="ARBA" id="ARBA00023002"/>
    </source>
</evidence>
<keyword evidence="5 7" id="KW-0408">Iron</keyword>
<dbReference type="InterPro" id="IPR001128">
    <property type="entry name" value="Cyt_P450"/>
</dbReference>
<comment type="caution">
    <text evidence="8">The sequence shown here is derived from an EMBL/GenBank/DDBJ whole genome shotgun (WGS) entry which is preliminary data.</text>
</comment>
<gene>
    <name evidence="8" type="ORF">N4S67_01825</name>
</gene>
<evidence type="ECO:0000256" key="6">
    <source>
        <dbReference type="ARBA" id="ARBA00023033"/>
    </source>
</evidence>
<keyword evidence="9" id="KW-1185">Reference proteome</keyword>
<dbReference type="InterPro" id="IPR002397">
    <property type="entry name" value="Cyt_P450_B"/>
</dbReference>
<dbReference type="PANTHER" id="PTHR46696">
    <property type="entry name" value="P450, PUTATIVE (EUROFUNG)-RELATED"/>
    <property type="match status" value="1"/>
</dbReference>
<dbReference type="InterPro" id="IPR017972">
    <property type="entry name" value="Cyt_P450_CS"/>
</dbReference>
<dbReference type="InterPro" id="IPR036396">
    <property type="entry name" value="Cyt_P450_sf"/>
</dbReference>
<dbReference type="Pfam" id="PF00067">
    <property type="entry name" value="p450"/>
    <property type="match status" value="1"/>
</dbReference>
<protein>
    <submittedName>
        <fullName evidence="8">Cytochrome P450</fullName>
    </submittedName>
</protein>
<dbReference type="PROSITE" id="PS00086">
    <property type="entry name" value="CYTOCHROME_P450"/>
    <property type="match status" value="1"/>
</dbReference>
<dbReference type="SUPFAM" id="SSF48264">
    <property type="entry name" value="Cytochrome P450"/>
    <property type="match status" value="1"/>
</dbReference>
<dbReference type="PRINTS" id="PR00359">
    <property type="entry name" value="BP450"/>
</dbReference>
<proteinExistence type="inferred from homology"/>
<evidence type="ECO:0000313" key="9">
    <source>
        <dbReference type="Proteomes" id="UP001206639"/>
    </source>
</evidence>